<reference evidence="3 4" key="1">
    <citation type="submission" date="2018-05" db="EMBL/GenBank/DDBJ databases">
        <title>Genome of Sphingosinicella humi QZX222.</title>
        <authorList>
            <person name="Qiao Z."/>
            <person name="Wang G."/>
        </authorList>
    </citation>
    <scope>NUCLEOTIDE SEQUENCE [LARGE SCALE GENOMIC DNA]</scope>
    <source>
        <strain evidence="3 4">QZX222</strain>
    </source>
</reference>
<evidence type="ECO:0000313" key="4">
    <source>
        <dbReference type="Proteomes" id="UP000245916"/>
    </source>
</evidence>
<gene>
    <name evidence="3" type="ORF">DF286_10855</name>
</gene>
<dbReference type="InterPro" id="IPR002711">
    <property type="entry name" value="HNH"/>
</dbReference>
<protein>
    <submittedName>
        <fullName evidence="3">HNH endonuclease</fullName>
    </submittedName>
</protein>
<dbReference type="InterPro" id="IPR003615">
    <property type="entry name" value="HNH_nuc"/>
</dbReference>
<dbReference type="Pfam" id="PF01844">
    <property type="entry name" value="HNH"/>
    <property type="match status" value="1"/>
</dbReference>
<feature type="compositionally biased region" description="Polar residues" evidence="1">
    <location>
        <begin position="8"/>
        <end position="18"/>
    </location>
</feature>
<dbReference type="AlphaFoldDB" id="A0A2U2J4N8"/>
<dbReference type="CDD" id="cd00085">
    <property type="entry name" value="HNHc"/>
    <property type="match status" value="1"/>
</dbReference>
<dbReference type="Gene3D" id="1.10.30.50">
    <property type="match status" value="1"/>
</dbReference>
<organism evidence="3 4">
    <name type="scientific">Allosphingosinicella humi</name>
    <dbReference type="NCBI Taxonomy" id="2068657"/>
    <lineage>
        <taxon>Bacteria</taxon>
        <taxon>Pseudomonadati</taxon>
        <taxon>Pseudomonadota</taxon>
        <taxon>Alphaproteobacteria</taxon>
        <taxon>Sphingomonadales</taxon>
        <taxon>Sphingomonadaceae</taxon>
        <taxon>Allosphingosinicella</taxon>
    </lineage>
</organism>
<dbReference type="GO" id="GO:0003676">
    <property type="term" value="F:nucleic acid binding"/>
    <property type="evidence" value="ECO:0007669"/>
    <property type="project" value="InterPro"/>
</dbReference>
<keyword evidence="3" id="KW-0255">Endonuclease</keyword>
<dbReference type="SMART" id="SM00507">
    <property type="entry name" value="HNHc"/>
    <property type="match status" value="1"/>
</dbReference>
<dbReference type="Proteomes" id="UP000245916">
    <property type="component" value="Unassembled WGS sequence"/>
</dbReference>
<evidence type="ECO:0000259" key="2">
    <source>
        <dbReference type="SMART" id="SM00507"/>
    </source>
</evidence>
<dbReference type="RefSeq" id="WP_109271447.1">
    <property type="nucleotide sequence ID" value="NZ_QFFF01000001.1"/>
</dbReference>
<dbReference type="GO" id="GO:0008270">
    <property type="term" value="F:zinc ion binding"/>
    <property type="evidence" value="ECO:0007669"/>
    <property type="project" value="InterPro"/>
</dbReference>
<accession>A0A2U2J4N8</accession>
<keyword evidence="4" id="KW-1185">Reference proteome</keyword>
<keyword evidence="3" id="KW-0378">Hydrolase</keyword>
<comment type="caution">
    <text evidence="3">The sequence shown here is derived from an EMBL/GenBank/DDBJ whole genome shotgun (WGS) entry which is preliminary data.</text>
</comment>
<feature type="region of interest" description="Disordered" evidence="1">
    <location>
        <begin position="1"/>
        <end position="24"/>
    </location>
</feature>
<evidence type="ECO:0000313" key="3">
    <source>
        <dbReference type="EMBL" id="PWG03310.1"/>
    </source>
</evidence>
<dbReference type="EMBL" id="QFFF01000001">
    <property type="protein sequence ID" value="PWG03310.1"/>
    <property type="molecule type" value="Genomic_DNA"/>
</dbReference>
<dbReference type="GO" id="GO:0004519">
    <property type="term" value="F:endonuclease activity"/>
    <property type="evidence" value="ECO:0007669"/>
    <property type="project" value="UniProtKB-KW"/>
</dbReference>
<sequence>MLTERRSTVSLSTMSSKPLNKEGTAAGREVLELLKKHPSGLTAPEIRAQVGGAGDQEQLMRRLRHLRKHYDIPYSKEDGRWAYRYKGEKQNVQTDSGAISGKQRARILNLAKGRCQMCGLSIERDGIRLQVDHKVPQTWGGLTVDENLWAICVQCNHGKRDFFKSFDPTEMAELIAIESVHERIARFLKMHQGVAVDSHLIEDIANVHERQEDWQKRLRELRYPVIGMEIETGRYKTPEGFIRSTYKLTKWVDLPPNHQQLIRAWDDKKKRSALKQQLGIA</sequence>
<keyword evidence="3" id="KW-0540">Nuclease</keyword>
<evidence type="ECO:0000256" key="1">
    <source>
        <dbReference type="SAM" id="MobiDB-lite"/>
    </source>
</evidence>
<name>A0A2U2J4N8_9SPHN</name>
<proteinExistence type="predicted"/>
<feature type="domain" description="HNH nuclease" evidence="2">
    <location>
        <begin position="102"/>
        <end position="157"/>
    </location>
</feature>